<dbReference type="OrthoDB" id="2145404at2759"/>
<organism evidence="2 3">
    <name type="scientific">Spizellomyces punctatus (strain DAOM BR117)</name>
    <dbReference type="NCBI Taxonomy" id="645134"/>
    <lineage>
        <taxon>Eukaryota</taxon>
        <taxon>Fungi</taxon>
        <taxon>Fungi incertae sedis</taxon>
        <taxon>Chytridiomycota</taxon>
        <taxon>Chytridiomycota incertae sedis</taxon>
        <taxon>Chytridiomycetes</taxon>
        <taxon>Spizellomycetales</taxon>
        <taxon>Spizellomycetaceae</taxon>
        <taxon>Spizellomyces</taxon>
    </lineage>
</organism>
<dbReference type="InterPro" id="IPR013320">
    <property type="entry name" value="ConA-like_dom_sf"/>
</dbReference>
<evidence type="ECO:0000313" key="2">
    <source>
        <dbReference type="EMBL" id="KNC96764.1"/>
    </source>
</evidence>
<dbReference type="GO" id="GO:0004553">
    <property type="term" value="F:hydrolase activity, hydrolyzing O-glycosyl compounds"/>
    <property type="evidence" value="ECO:0007669"/>
    <property type="project" value="InterPro"/>
</dbReference>
<dbReference type="eggNOG" id="ENOG502QWBR">
    <property type="taxonomic scope" value="Eukaryota"/>
</dbReference>
<dbReference type="Proteomes" id="UP000053201">
    <property type="component" value="Unassembled WGS sequence"/>
</dbReference>
<dbReference type="CDD" id="cd00413">
    <property type="entry name" value="Glyco_hydrolase_16"/>
    <property type="match status" value="1"/>
</dbReference>
<keyword evidence="3" id="KW-1185">Reference proteome</keyword>
<dbReference type="InParanoid" id="A0A0L0H725"/>
<dbReference type="SUPFAM" id="SSF49899">
    <property type="entry name" value="Concanavalin A-like lectins/glucanases"/>
    <property type="match status" value="1"/>
</dbReference>
<protein>
    <recommendedName>
        <fullName evidence="1">GH16 domain-containing protein</fullName>
    </recommendedName>
</protein>
<dbReference type="GeneID" id="27691154"/>
<dbReference type="PANTHER" id="PTHR38121:SF2">
    <property type="entry name" value="ACYLTRANSFERASE 3 DOMAIN-CONTAINING PROTEIN"/>
    <property type="match status" value="1"/>
</dbReference>
<dbReference type="Gene3D" id="2.60.120.200">
    <property type="match status" value="1"/>
</dbReference>
<dbReference type="GO" id="GO:0005975">
    <property type="term" value="P:carbohydrate metabolic process"/>
    <property type="evidence" value="ECO:0007669"/>
    <property type="project" value="InterPro"/>
</dbReference>
<dbReference type="VEuPathDB" id="FungiDB:SPPG_07971"/>
<name>A0A0L0H725_SPIPD</name>
<dbReference type="EMBL" id="KQ257467">
    <property type="protein sequence ID" value="KNC96764.1"/>
    <property type="molecule type" value="Genomic_DNA"/>
</dbReference>
<evidence type="ECO:0000313" key="3">
    <source>
        <dbReference type="Proteomes" id="UP000053201"/>
    </source>
</evidence>
<dbReference type="PROSITE" id="PS51762">
    <property type="entry name" value="GH16_2"/>
    <property type="match status" value="1"/>
</dbReference>
<accession>A0A0L0H725</accession>
<evidence type="ECO:0000259" key="1">
    <source>
        <dbReference type="PROSITE" id="PS51762"/>
    </source>
</evidence>
<dbReference type="RefSeq" id="XP_016604804.1">
    <property type="nucleotide sequence ID" value="XM_016756123.1"/>
</dbReference>
<gene>
    <name evidence="2" type="ORF">SPPG_07971</name>
</gene>
<dbReference type="InterPro" id="IPR000757">
    <property type="entry name" value="Beta-glucanase-like"/>
</dbReference>
<proteinExistence type="predicted"/>
<dbReference type="OMA" id="FYQSDSQ"/>
<sequence>MDALVLPFNKINEYNEHPDVYLNDYVHGKAFGNYSYHLDPKNVARDENGDLLLWTRPPVGGVVPSSQLSTRRSDFLLGTYRSLISFPRLPGSCAGFFYYYNDSQEIDIEYLGQKSDMLYVSSKTIPLPDYKASTWENVPVSKGSLEDKFINYRFDWLPDRVDFYMDDKRVSTLPASPSMPGKVMLMHWSSGDENWSGTPHADIVSKFRNVAAFFNSTSPTIKRNYDTLCQAHRQESTALCKVANFSTTDLYGYNENVIRLSASSTDETSSAVRTSPSIDATWVSLVACIVVVVMYVS</sequence>
<dbReference type="AlphaFoldDB" id="A0A0L0H725"/>
<dbReference type="PANTHER" id="PTHR38121">
    <property type="entry name" value="GH16 DOMAIN-CONTAINING PROTEIN"/>
    <property type="match status" value="1"/>
</dbReference>
<dbReference type="Pfam" id="PF00722">
    <property type="entry name" value="Glyco_hydro_16"/>
    <property type="match status" value="1"/>
</dbReference>
<feature type="domain" description="GH16" evidence="1">
    <location>
        <begin position="1"/>
        <end position="215"/>
    </location>
</feature>
<reference evidence="2 3" key="1">
    <citation type="submission" date="2009-08" db="EMBL/GenBank/DDBJ databases">
        <title>The Genome Sequence of Spizellomyces punctatus strain DAOM BR117.</title>
        <authorList>
            <consortium name="The Broad Institute Genome Sequencing Platform"/>
            <person name="Russ C."/>
            <person name="Cuomo C."/>
            <person name="Shea T."/>
            <person name="Young S.K."/>
            <person name="Zeng Q."/>
            <person name="Koehrsen M."/>
            <person name="Haas B."/>
            <person name="Borodovsky M."/>
            <person name="Guigo R."/>
            <person name="Alvarado L."/>
            <person name="Berlin A."/>
            <person name="Bochicchio J."/>
            <person name="Borenstein D."/>
            <person name="Chapman S."/>
            <person name="Chen Z."/>
            <person name="Engels R."/>
            <person name="Freedman E."/>
            <person name="Gellesch M."/>
            <person name="Goldberg J."/>
            <person name="Griggs A."/>
            <person name="Gujja S."/>
            <person name="Heiman D."/>
            <person name="Hepburn T."/>
            <person name="Howarth C."/>
            <person name="Jen D."/>
            <person name="Larson L."/>
            <person name="Lewis B."/>
            <person name="Mehta T."/>
            <person name="Park D."/>
            <person name="Pearson M."/>
            <person name="Roberts A."/>
            <person name="Saif S."/>
            <person name="Shenoy N."/>
            <person name="Sisk P."/>
            <person name="Stolte C."/>
            <person name="Sykes S."/>
            <person name="Thomson T."/>
            <person name="Walk T."/>
            <person name="White J."/>
            <person name="Yandava C."/>
            <person name="Burger G."/>
            <person name="Gray M.W."/>
            <person name="Holland P.W.H."/>
            <person name="King N."/>
            <person name="Lang F.B.F."/>
            <person name="Roger A.J."/>
            <person name="Ruiz-Trillo I."/>
            <person name="Lander E."/>
            <person name="Nusbaum C."/>
        </authorList>
    </citation>
    <scope>NUCLEOTIDE SEQUENCE [LARGE SCALE GENOMIC DNA]</scope>
    <source>
        <strain evidence="2 3">DAOM BR117</strain>
    </source>
</reference>
<dbReference type="STRING" id="645134.A0A0L0H725"/>